<dbReference type="EMBL" id="CP139965">
    <property type="protein sequence ID" value="WQD78108.1"/>
    <property type="molecule type" value="Genomic_DNA"/>
</dbReference>
<organism evidence="1 2">
    <name type="scientific">Paraburkholderia kururiensis</name>
    <dbReference type="NCBI Taxonomy" id="984307"/>
    <lineage>
        <taxon>Bacteria</taxon>
        <taxon>Pseudomonadati</taxon>
        <taxon>Pseudomonadota</taxon>
        <taxon>Betaproteobacteria</taxon>
        <taxon>Burkholderiales</taxon>
        <taxon>Burkholderiaceae</taxon>
        <taxon>Paraburkholderia</taxon>
    </lineage>
</organism>
<keyword evidence="2" id="KW-1185">Reference proteome</keyword>
<accession>A0ABZ0WLB7</accession>
<gene>
    <name evidence="1" type="ORF">U0042_29560</name>
</gene>
<dbReference type="Proteomes" id="UP001325479">
    <property type="component" value="Chromosome"/>
</dbReference>
<evidence type="ECO:0000313" key="1">
    <source>
        <dbReference type="EMBL" id="WQD78108.1"/>
    </source>
</evidence>
<dbReference type="RefSeq" id="WP_114811249.1">
    <property type="nucleotide sequence ID" value="NZ_CP139965.1"/>
</dbReference>
<evidence type="ECO:0000313" key="2">
    <source>
        <dbReference type="Proteomes" id="UP001325479"/>
    </source>
</evidence>
<protein>
    <submittedName>
        <fullName evidence="1">Uncharacterized protein</fullName>
    </submittedName>
</protein>
<name>A0ABZ0WLB7_9BURK</name>
<proteinExistence type="predicted"/>
<reference evidence="1 2" key="1">
    <citation type="submission" date="2023-12" db="EMBL/GenBank/DDBJ databases">
        <title>Genome sequencing and assembly of bacterial species from a model synthetic community.</title>
        <authorList>
            <person name="Hogle S.L."/>
        </authorList>
    </citation>
    <scope>NUCLEOTIDE SEQUENCE [LARGE SCALE GENOMIC DNA]</scope>
    <source>
        <strain evidence="1 2">HAMBI 2494</strain>
    </source>
</reference>
<sequence>MDDAWQFQLRLTVSEALAPELRGDPSARAYAPLHDVLQRHGASLVCQYDAFAGYVSEAEEQGVEHYPLYQWTKDTIENPEKQAKYLKSFTVYVNGDEVYGKDVADALERELQALASGNGGIERVAKFDTNPANNPQPPQR</sequence>